<comment type="similarity">
    <text evidence="1">Belongs to the UPF0162 family.</text>
</comment>
<accession>A0A2W5DI63</accession>
<proteinExistence type="inferred from homology"/>
<evidence type="ECO:0000313" key="4">
    <source>
        <dbReference type="Proteomes" id="UP000249633"/>
    </source>
</evidence>
<sequence>MDLAAPTPLAYFASLVADDDHLQLLEAAICLAQDEHPALDVQSVLNDVDALAKRLRDRIPADASAVQRLRQLTRFFHGELGFAGNLNNYYALDNSFVHEVLQTRRGLPITLSVLLLELAEQIGLNASGVAFPGHFLVKCRVGGGEAVLDPFTGESLSVNRLEEMLAVYRQHSGWPGELDLPLEFFLRAAPPRQILVRMLRNLKEIHRVSQDWPRLLAVQQRLVTLLPQDLSERRDRGLALIALDLQAQGIEDLQAYLAAHGDAPDAAALRERLLALESRGRPPLQ</sequence>
<name>A0A2W5DI63_9BURK</name>
<dbReference type="EMBL" id="QFOD01000018">
    <property type="protein sequence ID" value="PZP29474.1"/>
    <property type="molecule type" value="Genomic_DNA"/>
</dbReference>
<dbReference type="InterPro" id="IPR032698">
    <property type="entry name" value="SirB1_N"/>
</dbReference>
<evidence type="ECO:0000313" key="3">
    <source>
        <dbReference type="EMBL" id="PZP29474.1"/>
    </source>
</evidence>
<protein>
    <submittedName>
        <fullName evidence="3">Transglutaminase</fullName>
    </submittedName>
</protein>
<comment type="caution">
    <text evidence="3">The sequence shown here is derived from an EMBL/GenBank/DDBJ whole genome shotgun (WGS) entry which is preliminary data.</text>
</comment>
<reference evidence="3 4" key="1">
    <citation type="submission" date="2017-08" db="EMBL/GenBank/DDBJ databases">
        <title>Infants hospitalized years apart are colonized by the same room-sourced microbial strains.</title>
        <authorList>
            <person name="Brooks B."/>
            <person name="Olm M.R."/>
            <person name="Firek B.A."/>
            <person name="Baker R."/>
            <person name="Thomas B.C."/>
            <person name="Morowitz M.J."/>
            <person name="Banfield J.F."/>
        </authorList>
    </citation>
    <scope>NUCLEOTIDE SEQUENCE [LARGE SCALE GENOMIC DNA]</scope>
    <source>
        <strain evidence="3">S2_012_000_R2_81</strain>
    </source>
</reference>
<dbReference type="AlphaFoldDB" id="A0A2W5DI63"/>
<gene>
    <name evidence="3" type="ORF">DI603_17150</name>
</gene>
<feature type="domain" description="Protein SirB1 N-terminal" evidence="2">
    <location>
        <begin position="43"/>
        <end position="200"/>
    </location>
</feature>
<dbReference type="Pfam" id="PF13371">
    <property type="entry name" value="TPR_9"/>
    <property type="match status" value="1"/>
</dbReference>
<dbReference type="PANTHER" id="PTHR31350:SF21">
    <property type="entry name" value="F-BOX ONLY PROTEIN 21"/>
    <property type="match status" value="1"/>
</dbReference>
<dbReference type="Proteomes" id="UP000249633">
    <property type="component" value="Unassembled WGS sequence"/>
</dbReference>
<dbReference type="PANTHER" id="PTHR31350">
    <property type="entry name" value="SI:DKEY-261L7.2"/>
    <property type="match status" value="1"/>
</dbReference>
<evidence type="ECO:0000256" key="1">
    <source>
        <dbReference type="ARBA" id="ARBA00007100"/>
    </source>
</evidence>
<dbReference type="Pfam" id="PF13369">
    <property type="entry name" value="Transglut_core2"/>
    <property type="match status" value="1"/>
</dbReference>
<evidence type="ECO:0000259" key="2">
    <source>
        <dbReference type="Pfam" id="PF13369"/>
    </source>
</evidence>
<organism evidence="3 4">
    <name type="scientific">Roseateles depolymerans</name>
    <dbReference type="NCBI Taxonomy" id="76731"/>
    <lineage>
        <taxon>Bacteria</taxon>
        <taxon>Pseudomonadati</taxon>
        <taxon>Pseudomonadota</taxon>
        <taxon>Betaproteobacteria</taxon>
        <taxon>Burkholderiales</taxon>
        <taxon>Sphaerotilaceae</taxon>
        <taxon>Roseateles</taxon>
    </lineage>
</organism>